<dbReference type="Pfam" id="PF19112">
    <property type="entry name" value="VanA_C"/>
    <property type="match status" value="1"/>
</dbReference>
<dbReference type="SUPFAM" id="SSF55961">
    <property type="entry name" value="Bet v1-like"/>
    <property type="match status" value="1"/>
</dbReference>
<sequence>MNLIAVVPHQPITASDGCQDPVLLNDWHVIGYSTDFTPGTIYPTRLLERDLIVWRSADQQIHVWEDLCIHRGARLSKGWIKNDAVVCPYHGWEYDCTGACTLMPAAPDEKPMKKARAFPYRAVERYGFVWACLGEPEQDVPVFPEWENDLYLKVHSGPYPYKANGFRAVENFIDASHFPFVHAGLNGVMDNPDRLEPYTVEEVETGLRSSEVRVFQPFGDARGKPLMAFYTYHAFRPLTAYFSKRTQDADSQGTITSDHSDTFATLFTVQPVDAVTCIVRVCAALNVHPHPDPEKVRERADVVFNQDRDIVETQRPERIPTELRYELHHRTDLMGQKYRSWLRGKGITYGVI</sequence>
<dbReference type="InterPro" id="IPR015881">
    <property type="entry name" value="ARHD_Rieske_2Fe_2S"/>
</dbReference>
<dbReference type="EMBL" id="VJOY01000005">
    <property type="protein sequence ID" value="TRX75174.1"/>
    <property type="molecule type" value="Genomic_DNA"/>
</dbReference>
<dbReference type="OrthoDB" id="9769355at2"/>
<evidence type="ECO:0000259" key="7">
    <source>
        <dbReference type="PROSITE" id="PS51296"/>
    </source>
</evidence>
<keyword evidence="8" id="KW-0223">Dioxygenase</keyword>
<dbReference type="Gene3D" id="2.102.10.10">
    <property type="entry name" value="Rieske [2Fe-2S] iron-sulphur domain"/>
    <property type="match status" value="1"/>
</dbReference>
<keyword evidence="5" id="KW-0408">Iron</keyword>
<feature type="domain" description="Rieske" evidence="7">
    <location>
        <begin position="27"/>
        <end position="131"/>
    </location>
</feature>
<accession>A0A553H097</accession>
<dbReference type="PROSITE" id="PS00570">
    <property type="entry name" value="RING_HYDROXYL_ALPHA"/>
    <property type="match status" value="1"/>
</dbReference>
<dbReference type="SUPFAM" id="SSF50022">
    <property type="entry name" value="ISP domain"/>
    <property type="match status" value="1"/>
</dbReference>
<dbReference type="InterPro" id="IPR017941">
    <property type="entry name" value="Rieske_2Fe-2S"/>
</dbReference>
<evidence type="ECO:0000256" key="6">
    <source>
        <dbReference type="ARBA" id="ARBA00023014"/>
    </source>
</evidence>
<keyword evidence="3" id="KW-0058">Aromatic hydrocarbons catabolism</keyword>
<keyword evidence="1" id="KW-0001">2Fe-2S</keyword>
<keyword evidence="4" id="KW-0560">Oxidoreductase</keyword>
<dbReference type="PROSITE" id="PS51296">
    <property type="entry name" value="RIESKE"/>
    <property type="match status" value="1"/>
</dbReference>
<evidence type="ECO:0000256" key="1">
    <source>
        <dbReference type="ARBA" id="ARBA00022714"/>
    </source>
</evidence>
<dbReference type="CDD" id="cd03469">
    <property type="entry name" value="Rieske_RO_Alpha_N"/>
    <property type="match status" value="1"/>
</dbReference>
<keyword evidence="9" id="KW-1185">Reference proteome</keyword>
<dbReference type="InterPro" id="IPR044043">
    <property type="entry name" value="VanA_C_cat"/>
</dbReference>
<reference evidence="8 9" key="1">
    <citation type="submission" date="2019-07" db="EMBL/GenBank/DDBJ databases">
        <title>Pseudomonas mangiferae sp. nov., isolated from bark of mango tree in Thailand.</title>
        <authorList>
            <person name="Srisuk N."/>
            <person name="Anurat P."/>
        </authorList>
    </citation>
    <scope>NUCLEOTIDE SEQUENCE [LARGE SCALE GENOMIC DNA]</scope>
    <source>
        <strain evidence="8 9">DMKU_BBB3-04</strain>
    </source>
</reference>
<dbReference type="Pfam" id="PF00355">
    <property type="entry name" value="Rieske"/>
    <property type="match status" value="1"/>
</dbReference>
<comment type="caution">
    <text evidence="8">The sequence shown here is derived from an EMBL/GenBank/DDBJ whole genome shotgun (WGS) entry which is preliminary data.</text>
</comment>
<dbReference type="RefSeq" id="WP_143487910.1">
    <property type="nucleotide sequence ID" value="NZ_VJOY01000005.1"/>
</dbReference>
<gene>
    <name evidence="8" type="ORF">FM069_08720</name>
</gene>
<dbReference type="GO" id="GO:0005506">
    <property type="term" value="F:iron ion binding"/>
    <property type="evidence" value="ECO:0007669"/>
    <property type="project" value="InterPro"/>
</dbReference>
<dbReference type="InterPro" id="IPR036922">
    <property type="entry name" value="Rieske_2Fe-2S_sf"/>
</dbReference>
<evidence type="ECO:0000256" key="2">
    <source>
        <dbReference type="ARBA" id="ARBA00022723"/>
    </source>
</evidence>
<protein>
    <submittedName>
        <fullName evidence="8">Aromatic ring-hydroxylating dioxygenase subunit alpha</fullName>
    </submittedName>
</protein>
<dbReference type="GO" id="GO:0051213">
    <property type="term" value="F:dioxygenase activity"/>
    <property type="evidence" value="ECO:0007669"/>
    <property type="project" value="UniProtKB-KW"/>
</dbReference>
<evidence type="ECO:0000256" key="3">
    <source>
        <dbReference type="ARBA" id="ARBA00022797"/>
    </source>
</evidence>
<dbReference type="PANTHER" id="PTHR21266:SF60">
    <property type="entry name" value="3-KETOSTEROID-9-ALPHA-MONOOXYGENASE, OXYGENASE COMPONENT"/>
    <property type="match status" value="1"/>
</dbReference>
<dbReference type="AlphaFoldDB" id="A0A553H097"/>
<dbReference type="Proteomes" id="UP000315235">
    <property type="component" value="Unassembled WGS sequence"/>
</dbReference>
<dbReference type="GO" id="GO:0051537">
    <property type="term" value="F:2 iron, 2 sulfur cluster binding"/>
    <property type="evidence" value="ECO:0007669"/>
    <property type="project" value="UniProtKB-KW"/>
</dbReference>
<evidence type="ECO:0000256" key="5">
    <source>
        <dbReference type="ARBA" id="ARBA00023004"/>
    </source>
</evidence>
<evidence type="ECO:0000313" key="9">
    <source>
        <dbReference type="Proteomes" id="UP000315235"/>
    </source>
</evidence>
<dbReference type="InterPro" id="IPR050584">
    <property type="entry name" value="Cholesterol_7-desaturase"/>
</dbReference>
<name>A0A553H097_9PSED</name>
<dbReference type="Gene3D" id="3.90.380.10">
    <property type="entry name" value="Naphthalene 1,2-dioxygenase Alpha Subunit, Chain A, domain 1"/>
    <property type="match status" value="1"/>
</dbReference>
<dbReference type="PANTHER" id="PTHR21266">
    <property type="entry name" value="IRON-SULFUR DOMAIN CONTAINING PROTEIN"/>
    <property type="match status" value="1"/>
</dbReference>
<evidence type="ECO:0000256" key="4">
    <source>
        <dbReference type="ARBA" id="ARBA00023002"/>
    </source>
</evidence>
<keyword evidence="6" id="KW-0411">Iron-sulfur</keyword>
<evidence type="ECO:0000313" key="8">
    <source>
        <dbReference type="EMBL" id="TRX75174.1"/>
    </source>
</evidence>
<organism evidence="8 9">
    <name type="scientific">Pseudomonas mangiferae</name>
    <dbReference type="NCBI Taxonomy" id="2593654"/>
    <lineage>
        <taxon>Bacteria</taxon>
        <taxon>Pseudomonadati</taxon>
        <taxon>Pseudomonadota</taxon>
        <taxon>Gammaproteobacteria</taxon>
        <taxon>Pseudomonadales</taxon>
        <taxon>Pseudomonadaceae</taxon>
        <taxon>Pseudomonas</taxon>
    </lineage>
</organism>
<proteinExistence type="predicted"/>
<keyword evidence="2" id="KW-0479">Metal-binding</keyword>